<gene>
    <name evidence="4" type="ORF">NTEN_LOCUS7183</name>
</gene>
<comment type="caution">
    <text evidence="2">Lacks conserved residue(s) required for the propagation of feature annotation.</text>
</comment>
<name>A0A6H5GDI6_9HEMI</name>
<reference evidence="4 5" key="1">
    <citation type="submission" date="2020-02" db="EMBL/GenBank/DDBJ databases">
        <authorList>
            <person name="Ferguson B K."/>
        </authorList>
    </citation>
    <scope>NUCLEOTIDE SEQUENCE [LARGE SCALE GENOMIC DNA]</scope>
</reference>
<protein>
    <recommendedName>
        <fullName evidence="3">CUB domain-containing protein</fullName>
    </recommendedName>
</protein>
<feature type="non-terminal residue" evidence="4">
    <location>
        <position position="1"/>
    </location>
</feature>
<dbReference type="AlphaFoldDB" id="A0A6H5GDI6"/>
<sequence>SFHCSNGQCINSAFKCDKQDDCGDNSDELDCPSNCNYYMASSGDIVESSNYPQKYEPLSNCKWTLEGPHGHNILLQFQVLSRMSSNYQRCQWDDHISSIRPGQLSTQSRLFVENSQPQQGTYISQVSPSACFHL</sequence>
<dbReference type="Gene3D" id="4.10.400.10">
    <property type="entry name" value="Low-density Lipoprotein Receptor"/>
    <property type="match status" value="1"/>
</dbReference>
<feature type="disulfide bond" evidence="2">
    <location>
        <begin position="16"/>
        <end position="31"/>
    </location>
</feature>
<feature type="disulfide bond" evidence="2">
    <location>
        <begin position="4"/>
        <end position="22"/>
    </location>
</feature>
<proteinExistence type="predicted"/>
<evidence type="ECO:0000259" key="3">
    <source>
        <dbReference type="PROSITE" id="PS01180"/>
    </source>
</evidence>
<keyword evidence="1 2" id="KW-1015">Disulfide bond</keyword>
<dbReference type="InterPro" id="IPR035914">
    <property type="entry name" value="Sperma_CUB_dom_sf"/>
</dbReference>
<dbReference type="OrthoDB" id="7698876at2759"/>
<evidence type="ECO:0000313" key="4">
    <source>
        <dbReference type="EMBL" id="CAB0001396.1"/>
    </source>
</evidence>
<dbReference type="SUPFAM" id="SSF49854">
    <property type="entry name" value="Spermadhesin, CUB domain"/>
    <property type="match status" value="1"/>
</dbReference>
<dbReference type="SUPFAM" id="SSF57424">
    <property type="entry name" value="LDL receptor-like module"/>
    <property type="match status" value="1"/>
</dbReference>
<evidence type="ECO:0000256" key="1">
    <source>
        <dbReference type="ARBA" id="ARBA00023157"/>
    </source>
</evidence>
<dbReference type="PANTHER" id="PTHR24652">
    <property type="entry name" value="LOW-DENSITY LIPOPROTEIN RECEPTOR CLASS A DOMAIN-CONTAINING PROTEIN 2"/>
    <property type="match status" value="1"/>
</dbReference>
<dbReference type="Pfam" id="PF00431">
    <property type="entry name" value="CUB"/>
    <property type="match status" value="1"/>
</dbReference>
<dbReference type="InterPro" id="IPR002172">
    <property type="entry name" value="LDrepeatLR_classA_rpt"/>
</dbReference>
<dbReference type="Pfam" id="PF00057">
    <property type="entry name" value="Ldl_recept_a"/>
    <property type="match status" value="1"/>
</dbReference>
<dbReference type="CDD" id="cd00112">
    <property type="entry name" value="LDLa"/>
    <property type="match status" value="1"/>
</dbReference>
<dbReference type="InterPro" id="IPR023415">
    <property type="entry name" value="LDLR_class-A_CS"/>
</dbReference>
<dbReference type="SMART" id="SM00192">
    <property type="entry name" value="LDLa"/>
    <property type="match status" value="1"/>
</dbReference>
<dbReference type="InterPro" id="IPR042333">
    <property type="entry name" value="LRAD2/Mig-13-like"/>
</dbReference>
<dbReference type="Gene3D" id="2.60.120.290">
    <property type="entry name" value="Spermadhesin, CUB domain"/>
    <property type="match status" value="1"/>
</dbReference>
<accession>A0A6H5GDI6</accession>
<dbReference type="Proteomes" id="UP000479000">
    <property type="component" value="Unassembled WGS sequence"/>
</dbReference>
<keyword evidence="5" id="KW-1185">Reference proteome</keyword>
<dbReference type="PROSITE" id="PS50068">
    <property type="entry name" value="LDLRA_2"/>
    <property type="match status" value="1"/>
</dbReference>
<dbReference type="InterPro" id="IPR000859">
    <property type="entry name" value="CUB_dom"/>
</dbReference>
<evidence type="ECO:0000313" key="5">
    <source>
        <dbReference type="Proteomes" id="UP000479000"/>
    </source>
</evidence>
<dbReference type="EMBL" id="CADCXU010010611">
    <property type="protein sequence ID" value="CAB0001396.1"/>
    <property type="molecule type" value="Genomic_DNA"/>
</dbReference>
<dbReference type="PROSITE" id="PS01209">
    <property type="entry name" value="LDLRA_1"/>
    <property type="match status" value="1"/>
</dbReference>
<feature type="domain" description="CUB" evidence="3">
    <location>
        <begin position="35"/>
        <end position="93"/>
    </location>
</feature>
<dbReference type="PROSITE" id="PS01180">
    <property type="entry name" value="CUB"/>
    <property type="match status" value="1"/>
</dbReference>
<organism evidence="4 5">
    <name type="scientific">Nesidiocoris tenuis</name>
    <dbReference type="NCBI Taxonomy" id="355587"/>
    <lineage>
        <taxon>Eukaryota</taxon>
        <taxon>Metazoa</taxon>
        <taxon>Ecdysozoa</taxon>
        <taxon>Arthropoda</taxon>
        <taxon>Hexapoda</taxon>
        <taxon>Insecta</taxon>
        <taxon>Pterygota</taxon>
        <taxon>Neoptera</taxon>
        <taxon>Paraneoptera</taxon>
        <taxon>Hemiptera</taxon>
        <taxon>Heteroptera</taxon>
        <taxon>Panheteroptera</taxon>
        <taxon>Cimicomorpha</taxon>
        <taxon>Miridae</taxon>
        <taxon>Dicyphina</taxon>
        <taxon>Nesidiocoris</taxon>
    </lineage>
</organism>
<evidence type="ECO:0000256" key="2">
    <source>
        <dbReference type="PROSITE-ProRule" id="PRU00124"/>
    </source>
</evidence>
<dbReference type="InterPro" id="IPR036055">
    <property type="entry name" value="LDL_receptor-like_sf"/>
</dbReference>